<keyword evidence="3" id="KW-0378">Hydrolase</keyword>
<evidence type="ECO:0000259" key="5">
    <source>
        <dbReference type="SMART" id="SM00849"/>
    </source>
</evidence>
<keyword evidence="2" id="KW-0479">Metal-binding</keyword>
<dbReference type="PANTHER" id="PTHR42978">
    <property type="entry name" value="QUORUM-QUENCHING LACTONASE YTNP-RELATED-RELATED"/>
    <property type="match status" value="1"/>
</dbReference>
<dbReference type="SUPFAM" id="SSF56281">
    <property type="entry name" value="Metallo-hydrolase/oxidoreductase"/>
    <property type="match status" value="1"/>
</dbReference>
<reference evidence="6 7" key="1">
    <citation type="journal article" date="2019" name="Int. J. Syst. Evol. Microbiol.">
        <title>The Global Catalogue of Microorganisms (GCM) 10K type strain sequencing project: providing services to taxonomists for standard genome sequencing and annotation.</title>
        <authorList>
            <consortium name="The Broad Institute Genomics Platform"/>
            <consortium name="The Broad Institute Genome Sequencing Center for Infectious Disease"/>
            <person name="Wu L."/>
            <person name="Ma J."/>
        </authorList>
    </citation>
    <scope>NUCLEOTIDE SEQUENCE [LARGE SCALE GENOMIC DNA]</scope>
    <source>
        <strain evidence="6 7">JCM 3380</strain>
    </source>
</reference>
<keyword evidence="7" id="KW-1185">Reference proteome</keyword>
<dbReference type="InterPro" id="IPR001279">
    <property type="entry name" value="Metallo-B-lactamas"/>
</dbReference>
<gene>
    <name evidence="6" type="ORF">GCM10010492_59690</name>
</gene>
<sequence>MHEEDGRTYTYFAWVDWGNTADDPTGLLRTWEAPSGIEREQRYLPGTGWQPSYVREDWHRGRQDGRFDRIDLATAERIIQRWEQRRTEPEPGSAVTSLGVPRLRLGATEVIALADAEGPFFSPRVEAFPDATAAQWAEADRYDPGSVDAEGRWWLRFRAFAIRSDKGVTVVDAGIGPADSPAASWAPVPGVLPESLAAAGIDPAEVDTVVITHLHTDHVGWAVVSEAAVPSGGGAPGDRRPYFPNADYLLQRAEFEAIDVLNPQLREALTDPLQAAGRLRLLDGDTPLRAGRTVATPGHTPGHQSVLVADGRDLVLITGDLLVHALQLLHPELAYAHEMDPEAARHSRKRMFSRGAGTTLHLATPHLTEPFVSA</sequence>
<evidence type="ECO:0000256" key="4">
    <source>
        <dbReference type="ARBA" id="ARBA00022833"/>
    </source>
</evidence>
<evidence type="ECO:0000256" key="2">
    <source>
        <dbReference type="ARBA" id="ARBA00022723"/>
    </source>
</evidence>
<dbReference type="EMBL" id="BAAABU010000019">
    <property type="protein sequence ID" value="GAA0251390.1"/>
    <property type="molecule type" value="Genomic_DNA"/>
</dbReference>
<comment type="similarity">
    <text evidence="1">Belongs to the metallo-beta-lactamase superfamily.</text>
</comment>
<keyword evidence="4" id="KW-0862">Zinc</keyword>
<proteinExistence type="inferred from homology"/>
<dbReference type="SMART" id="SM00849">
    <property type="entry name" value="Lactamase_B"/>
    <property type="match status" value="1"/>
</dbReference>
<protein>
    <recommendedName>
        <fullName evidence="5">Metallo-beta-lactamase domain-containing protein</fullName>
    </recommendedName>
</protein>
<dbReference type="Gene3D" id="3.60.15.10">
    <property type="entry name" value="Ribonuclease Z/Hydroxyacylglutathione hydrolase-like"/>
    <property type="match status" value="1"/>
</dbReference>
<evidence type="ECO:0000313" key="6">
    <source>
        <dbReference type="EMBL" id="GAA0251390.1"/>
    </source>
</evidence>
<evidence type="ECO:0000256" key="1">
    <source>
        <dbReference type="ARBA" id="ARBA00007749"/>
    </source>
</evidence>
<accession>A0ABN0UID2</accession>
<organism evidence="6 7">
    <name type="scientific">Saccharothrix mutabilis subsp. mutabilis</name>
    <dbReference type="NCBI Taxonomy" id="66855"/>
    <lineage>
        <taxon>Bacteria</taxon>
        <taxon>Bacillati</taxon>
        <taxon>Actinomycetota</taxon>
        <taxon>Actinomycetes</taxon>
        <taxon>Pseudonocardiales</taxon>
        <taxon>Pseudonocardiaceae</taxon>
        <taxon>Saccharothrix</taxon>
    </lineage>
</organism>
<dbReference type="Pfam" id="PF00753">
    <property type="entry name" value="Lactamase_B"/>
    <property type="match status" value="1"/>
</dbReference>
<comment type="caution">
    <text evidence="6">The sequence shown here is derived from an EMBL/GenBank/DDBJ whole genome shotgun (WGS) entry which is preliminary data.</text>
</comment>
<name>A0ABN0UID2_9PSEU</name>
<dbReference type="InterPro" id="IPR036866">
    <property type="entry name" value="RibonucZ/Hydroxyglut_hydro"/>
</dbReference>
<dbReference type="InterPro" id="IPR051013">
    <property type="entry name" value="MBL_superfamily_lactonases"/>
</dbReference>
<feature type="domain" description="Metallo-beta-lactamase" evidence="5">
    <location>
        <begin position="156"/>
        <end position="366"/>
    </location>
</feature>
<dbReference type="RefSeq" id="WP_343937273.1">
    <property type="nucleotide sequence ID" value="NZ_BAAABU010000019.1"/>
</dbReference>
<dbReference type="Proteomes" id="UP001500416">
    <property type="component" value="Unassembled WGS sequence"/>
</dbReference>
<evidence type="ECO:0000256" key="3">
    <source>
        <dbReference type="ARBA" id="ARBA00022801"/>
    </source>
</evidence>
<evidence type="ECO:0000313" key="7">
    <source>
        <dbReference type="Proteomes" id="UP001500416"/>
    </source>
</evidence>
<dbReference type="PANTHER" id="PTHR42978:SF6">
    <property type="entry name" value="QUORUM-QUENCHING LACTONASE YTNP-RELATED"/>
    <property type="match status" value="1"/>
</dbReference>